<proteinExistence type="predicted"/>
<keyword evidence="1" id="KW-0732">Signal</keyword>
<accession>A0AAD9JK94</accession>
<dbReference type="GO" id="GO:0005615">
    <property type="term" value="C:extracellular space"/>
    <property type="evidence" value="ECO:0007669"/>
    <property type="project" value="TreeGrafter"/>
</dbReference>
<dbReference type="PANTHER" id="PTHR31230:SF1">
    <property type="entry name" value="MYELOID-DERIVED GROWTH FACTOR"/>
    <property type="match status" value="1"/>
</dbReference>
<organism evidence="2 3">
    <name type="scientific">Paralvinella palmiformis</name>
    <dbReference type="NCBI Taxonomy" id="53620"/>
    <lineage>
        <taxon>Eukaryota</taxon>
        <taxon>Metazoa</taxon>
        <taxon>Spiralia</taxon>
        <taxon>Lophotrochozoa</taxon>
        <taxon>Annelida</taxon>
        <taxon>Polychaeta</taxon>
        <taxon>Sedentaria</taxon>
        <taxon>Canalipalpata</taxon>
        <taxon>Terebellida</taxon>
        <taxon>Terebelliformia</taxon>
        <taxon>Alvinellidae</taxon>
        <taxon>Paralvinella</taxon>
    </lineage>
</organism>
<dbReference type="Proteomes" id="UP001208570">
    <property type="component" value="Unassembled WGS sequence"/>
</dbReference>
<evidence type="ECO:0000313" key="3">
    <source>
        <dbReference type="Proteomes" id="UP001208570"/>
    </source>
</evidence>
<keyword evidence="3" id="KW-1185">Reference proteome</keyword>
<feature type="signal peptide" evidence="1">
    <location>
        <begin position="1"/>
        <end position="31"/>
    </location>
</feature>
<dbReference type="GO" id="GO:0001938">
    <property type="term" value="P:positive regulation of endothelial cell proliferation"/>
    <property type="evidence" value="ECO:0007669"/>
    <property type="project" value="TreeGrafter"/>
</dbReference>
<sequence>MVKRHLGVFICSNKMHLFVFIIILAVFSVKCKKNEVVHSVFDVKPGGTEHQFEHKAFGITCKFTYVCQGGTNEEWTHDMEKDGKIVSCSIERPGGSSYLFFQQFKVEVIGGKLVEGKAIGNGRDLNPDEYITENNSIHHVEGKFGSQLSAILLKVEKQKKKKEL</sequence>
<comment type="caution">
    <text evidence="2">The sequence shown here is derived from an EMBL/GenBank/DDBJ whole genome shotgun (WGS) entry which is preliminary data.</text>
</comment>
<evidence type="ECO:0008006" key="4">
    <source>
        <dbReference type="Google" id="ProtNLM"/>
    </source>
</evidence>
<evidence type="ECO:0000313" key="2">
    <source>
        <dbReference type="EMBL" id="KAK2154251.1"/>
    </source>
</evidence>
<dbReference type="AlphaFoldDB" id="A0AAD9JK94"/>
<dbReference type="InterPro" id="IPR018887">
    <property type="entry name" value="MYDGF"/>
</dbReference>
<dbReference type="Pfam" id="PF10572">
    <property type="entry name" value="UPF0556"/>
    <property type="match status" value="1"/>
</dbReference>
<dbReference type="PANTHER" id="PTHR31230">
    <property type="entry name" value="MYELOID-DERIVED GROWTH FACTOR MYDGF"/>
    <property type="match status" value="1"/>
</dbReference>
<gene>
    <name evidence="2" type="ORF">LSH36_273g03098</name>
</gene>
<name>A0AAD9JK94_9ANNE</name>
<feature type="chain" id="PRO_5042089692" description="Myeloid-derived growth factor" evidence="1">
    <location>
        <begin position="32"/>
        <end position="164"/>
    </location>
</feature>
<protein>
    <recommendedName>
        <fullName evidence="4">Myeloid-derived growth factor</fullName>
    </recommendedName>
</protein>
<dbReference type="EMBL" id="JAODUP010000273">
    <property type="protein sequence ID" value="KAK2154251.1"/>
    <property type="molecule type" value="Genomic_DNA"/>
</dbReference>
<reference evidence="2" key="1">
    <citation type="journal article" date="2023" name="Mol. Biol. Evol.">
        <title>Third-Generation Sequencing Reveals the Adaptive Role of the Epigenome in Three Deep-Sea Polychaetes.</title>
        <authorList>
            <person name="Perez M."/>
            <person name="Aroh O."/>
            <person name="Sun Y."/>
            <person name="Lan Y."/>
            <person name="Juniper S.K."/>
            <person name="Young C.R."/>
            <person name="Angers B."/>
            <person name="Qian P.Y."/>
        </authorList>
    </citation>
    <scope>NUCLEOTIDE SEQUENCE</scope>
    <source>
        <strain evidence="2">P08H-3</strain>
    </source>
</reference>
<evidence type="ECO:0000256" key="1">
    <source>
        <dbReference type="SAM" id="SignalP"/>
    </source>
</evidence>